<proteinExistence type="predicted"/>
<dbReference type="Pfam" id="PF09346">
    <property type="entry name" value="SMI1_KNR4"/>
    <property type="match status" value="1"/>
</dbReference>
<comment type="caution">
    <text evidence="2">The sequence shown here is derived from an EMBL/GenBank/DDBJ whole genome shotgun (WGS) entry which is preliminary data.</text>
</comment>
<dbReference type="Gene3D" id="3.40.1580.10">
    <property type="entry name" value="SMI1/KNR4-like"/>
    <property type="match status" value="1"/>
</dbReference>
<dbReference type="RefSeq" id="WP_247347681.1">
    <property type="nucleotide sequence ID" value="NZ_CP095551.1"/>
</dbReference>
<dbReference type="InterPro" id="IPR037883">
    <property type="entry name" value="Knr4/Smi1-like_sf"/>
</dbReference>
<evidence type="ECO:0000313" key="3">
    <source>
        <dbReference type="Proteomes" id="UP001597318"/>
    </source>
</evidence>
<organism evidence="2 3">
    <name type="scientific">Metabacillus endolithicus</name>
    <dbReference type="NCBI Taxonomy" id="1535204"/>
    <lineage>
        <taxon>Bacteria</taxon>
        <taxon>Bacillati</taxon>
        <taxon>Bacillota</taxon>
        <taxon>Bacilli</taxon>
        <taxon>Bacillales</taxon>
        <taxon>Bacillaceae</taxon>
        <taxon>Metabacillus</taxon>
    </lineage>
</organism>
<dbReference type="InterPro" id="IPR018958">
    <property type="entry name" value="Knr4/Smi1-like_dom"/>
</dbReference>
<reference evidence="3" key="1">
    <citation type="journal article" date="2019" name="Int. J. Syst. Evol. Microbiol.">
        <title>The Global Catalogue of Microorganisms (GCM) 10K type strain sequencing project: providing services to taxonomists for standard genome sequencing and annotation.</title>
        <authorList>
            <consortium name="The Broad Institute Genomics Platform"/>
            <consortium name="The Broad Institute Genome Sequencing Center for Infectious Disease"/>
            <person name="Wu L."/>
            <person name="Ma J."/>
        </authorList>
    </citation>
    <scope>NUCLEOTIDE SEQUENCE [LARGE SCALE GENOMIC DNA]</scope>
    <source>
        <strain evidence="3">CGMCC 1.15474</strain>
    </source>
</reference>
<keyword evidence="3" id="KW-1185">Reference proteome</keyword>
<accession>A0ABW5C643</accession>
<dbReference type="SUPFAM" id="SSF160631">
    <property type="entry name" value="SMI1/KNR4-like"/>
    <property type="match status" value="1"/>
</dbReference>
<feature type="domain" description="Knr4/Smi1-like" evidence="1">
    <location>
        <begin position="18"/>
        <end position="139"/>
    </location>
</feature>
<dbReference type="SMART" id="SM00860">
    <property type="entry name" value="SMI1_KNR4"/>
    <property type="match status" value="1"/>
</dbReference>
<dbReference type="Proteomes" id="UP001597318">
    <property type="component" value="Unassembled WGS sequence"/>
</dbReference>
<gene>
    <name evidence="2" type="ORF">ACFSKK_22345</name>
</gene>
<evidence type="ECO:0000313" key="2">
    <source>
        <dbReference type="EMBL" id="MFD2216420.1"/>
    </source>
</evidence>
<protein>
    <submittedName>
        <fullName evidence="2">SMI1/KNR4 family protein</fullName>
    </submittedName>
</protein>
<sequence length="231" mass="26923">MFDNINFWTNENYFRLEKLTEDDVQDVERKLGVILPKSYIELLLLQNGGYIHFNNYQVDNYHLFIDHLRGIGAGGLLENEYLLNEWGLPLGLVLISGDGHSWIALDYRYQSSDPPVVYIDIESDTIINIASDFDNFLKKLLSFKEVENKVLNKADFTPNSQIDRNPFVTKYSINDLRSELKNRGVIIIFEYKGEEYNITDDKKGFHFSSNNETQSFLTGQDSERRIKLFNK</sequence>
<dbReference type="EMBL" id="JBHUIK010000007">
    <property type="protein sequence ID" value="MFD2216420.1"/>
    <property type="molecule type" value="Genomic_DNA"/>
</dbReference>
<name>A0ABW5C643_9BACI</name>
<evidence type="ECO:0000259" key="1">
    <source>
        <dbReference type="SMART" id="SM00860"/>
    </source>
</evidence>